<feature type="domain" description="T6SS Phospholipase effector Tle1-like catalytic" evidence="1">
    <location>
        <begin position="40"/>
        <end position="289"/>
    </location>
</feature>
<reference evidence="2 3" key="1">
    <citation type="submission" date="2014-03" db="EMBL/GenBank/DDBJ databases">
        <title>Genome of Haematobacter massiliensis CCUG 47968.</title>
        <authorList>
            <person name="Wang D."/>
            <person name="Wang G."/>
        </authorList>
    </citation>
    <scope>NUCLEOTIDE SEQUENCE [LARGE SCALE GENOMIC DNA]</scope>
    <source>
        <strain evidence="2 3">CCUG 47968</strain>
    </source>
</reference>
<comment type="caution">
    <text evidence="2">The sequence shown here is derived from an EMBL/GenBank/DDBJ whole genome shotgun (WGS) entry which is preliminary data.</text>
</comment>
<name>A0A086YCQ6_9RHOB</name>
<keyword evidence="3" id="KW-1185">Reference proteome</keyword>
<evidence type="ECO:0000313" key="3">
    <source>
        <dbReference type="Proteomes" id="UP000028826"/>
    </source>
</evidence>
<protein>
    <recommendedName>
        <fullName evidence="1">T6SS Phospholipase effector Tle1-like catalytic domain-containing protein</fullName>
    </recommendedName>
</protein>
<evidence type="ECO:0000259" key="1">
    <source>
        <dbReference type="Pfam" id="PF09994"/>
    </source>
</evidence>
<sequence length="379" mass="42399">MGIWRFTDMRRILGLADVAPITATTPLPKRGKTRPAMDHVIILDGTLSSLTSGQETNAGHTFRLLREAGSASRLSLFYEAGIQWKGWSSLPDIITGASINDQIQRAYGFLASRYRPGDRVFLFGYSRGGFAVRSLAGMIDRLGLLRAEEATERNIRQVFRHYRLAPNSDSASAFRAAHCHTQVEIAMIGVWDTVKALGLRLPLLWRLTEAEHAFHQLDLGPSVRYAAQALALDETRVAFSPLPWQVLPDWNGLAEDTWFRGAHPDIGGQVHTGRQGRQLANIPLVWMLERVEAQGVPLPQDWRLRFPCDASARAVGTFDGWGKVFLIRSPRANGPVKGRLHPTVRFHTPTRQIRRIDTPKQTEASVRLAALFSPFRREG</sequence>
<dbReference type="EMBL" id="JGYG01000001">
    <property type="protein sequence ID" value="KFI32056.1"/>
    <property type="molecule type" value="Genomic_DNA"/>
</dbReference>
<dbReference type="PANTHER" id="PTHR33840">
    <property type="match status" value="1"/>
</dbReference>
<dbReference type="Pfam" id="PF09994">
    <property type="entry name" value="T6SS_Tle1-like_cat"/>
    <property type="match status" value="1"/>
</dbReference>
<dbReference type="AlphaFoldDB" id="A0A086YCQ6"/>
<dbReference type="RefSeq" id="WP_051910903.1">
    <property type="nucleotide sequence ID" value="NZ_CAMIFG010000034.1"/>
</dbReference>
<organism evidence="2 3">
    <name type="scientific">Haematobacter massiliensis</name>
    <dbReference type="NCBI Taxonomy" id="195105"/>
    <lineage>
        <taxon>Bacteria</taxon>
        <taxon>Pseudomonadati</taxon>
        <taxon>Pseudomonadota</taxon>
        <taxon>Alphaproteobacteria</taxon>
        <taxon>Rhodobacterales</taxon>
        <taxon>Paracoccaceae</taxon>
        <taxon>Haematobacter</taxon>
    </lineage>
</organism>
<dbReference type="PANTHER" id="PTHR33840:SF1">
    <property type="entry name" value="TLE1 PHOSPHOLIPASE DOMAIN-CONTAINING PROTEIN"/>
    <property type="match status" value="1"/>
</dbReference>
<accession>A0A086YCQ6</accession>
<evidence type="ECO:0000313" key="2">
    <source>
        <dbReference type="EMBL" id="KFI32056.1"/>
    </source>
</evidence>
<dbReference type="SUPFAM" id="SSF53474">
    <property type="entry name" value="alpha/beta-Hydrolases"/>
    <property type="match status" value="1"/>
</dbReference>
<dbReference type="InterPro" id="IPR029058">
    <property type="entry name" value="AB_hydrolase_fold"/>
</dbReference>
<dbReference type="STRING" id="195105.CN97_06495"/>
<gene>
    <name evidence="2" type="ORF">CN97_06495</name>
</gene>
<dbReference type="InterPro" id="IPR018712">
    <property type="entry name" value="Tle1-like_cat"/>
</dbReference>
<dbReference type="Proteomes" id="UP000028826">
    <property type="component" value="Unassembled WGS sequence"/>
</dbReference>
<dbReference type="eggNOG" id="COG3673">
    <property type="taxonomic scope" value="Bacteria"/>
</dbReference>
<proteinExistence type="predicted"/>